<dbReference type="GO" id="GO:0015423">
    <property type="term" value="F:ABC-type maltose transporter activity"/>
    <property type="evidence" value="ECO:0007669"/>
    <property type="project" value="TreeGrafter"/>
</dbReference>
<feature type="domain" description="ABC transmembrane type-1" evidence="10">
    <location>
        <begin position="77"/>
        <end position="269"/>
    </location>
</feature>
<dbReference type="GO" id="GO:0042956">
    <property type="term" value="P:maltodextrin transmembrane transport"/>
    <property type="evidence" value="ECO:0007669"/>
    <property type="project" value="TreeGrafter"/>
</dbReference>
<dbReference type="Gene3D" id="1.10.3720.10">
    <property type="entry name" value="MetI-like"/>
    <property type="match status" value="1"/>
</dbReference>
<feature type="transmembrane region" description="Helical" evidence="9">
    <location>
        <begin position="12"/>
        <end position="37"/>
    </location>
</feature>
<feature type="transmembrane region" description="Helical" evidence="9">
    <location>
        <begin position="189"/>
        <end position="214"/>
    </location>
</feature>
<feature type="transmembrane region" description="Helical" evidence="9">
    <location>
        <begin position="248"/>
        <end position="269"/>
    </location>
</feature>
<evidence type="ECO:0000256" key="5">
    <source>
        <dbReference type="ARBA" id="ARBA00022597"/>
    </source>
</evidence>
<dbReference type="GO" id="GO:0005886">
    <property type="term" value="C:plasma membrane"/>
    <property type="evidence" value="ECO:0007669"/>
    <property type="project" value="UniProtKB-SubCell"/>
</dbReference>
<keyword evidence="7 9" id="KW-1133">Transmembrane helix</keyword>
<keyword evidence="3 9" id="KW-0813">Transport</keyword>
<dbReference type="RefSeq" id="WP_117554727.1">
    <property type="nucleotide sequence ID" value="NZ_QVFB01000022.1"/>
</dbReference>
<comment type="caution">
    <text evidence="11">The sequence shown here is derived from an EMBL/GenBank/DDBJ whole genome shotgun (WGS) entry which is preliminary data.</text>
</comment>
<proteinExistence type="inferred from homology"/>
<feature type="transmembrane region" description="Helical" evidence="9">
    <location>
        <begin position="114"/>
        <end position="136"/>
    </location>
</feature>
<evidence type="ECO:0000256" key="9">
    <source>
        <dbReference type="RuleBase" id="RU363032"/>
    </source>
</evidence>
<keyword evidence="5" id="KW-0762">Sugar transport</keyword>
<dbReference type="SUPFAM" id="SSF161098">
    <property type="entry name" value="MetI-like"/>
    <property type="match status" value="1"/>
</dbReference>
<feature type="transmembrane region" description="Helical" evidence="9">
    <location>
        <begin position="81"/>
        <end position="102"/>
    </location>
</feature>
<comment type="similarity">
    <text evidence="2">Belongs to the binding-protein-dependent transport system permease family. MalFG subfamily.</text>
</comment>
<protein>
    <submittedName>
        <fullName evidence="11">Sugar ABC transporter permease</fullName>
    </submittedName>
</protein>
<evidence type="ECO:0000256" key="7">
    <source>
        <dbReference type="ARBA" id="ARBA00022989"/>
    </source>
</evidence>
<evidence type="ECO:0000256" key="6">
    <source>
        <dbReference type="ARBA" id="ARBA00022692"/>
    </source>
</evidence>
<dbReference type="InterPro" id="IPR050901">
    <property type="entry name" value="BP-dep_ABC_trans_perm"/>
</dbReference>
<dbReference type="PROSITE" id="PS50928">
    <property type="entry name" value="ABC_TM1"/>
    <property type="match status" value="1"/>
</dbReference>
<dbReference type="InterPro" id="IPR035906">
    <property type="entry name" value="MetI-like_sf"/>
</dbReference>
<evidence type="ECO:0000313" key="12">
    <source>
        <dbReference type="Proteomes" id="UP000260733"/>
    </source>
</evidence>
<evidence type="ECO:0000313" key="11">
    <source>
        <dbReference type="EMBL" id="RGC16176.1"/>
    </source>
</evidence>
<keyword evidence="8 9" id="KW-0472">Membrane</keyword>
<dbReference type="EMBL" id="QVFB01000022">
    <property type="protein sequence ID" value="RGC16176.1"/>
    <property type="molecule type" value="Genomic_DNA"/>
</dbReference>
<dbReference type="Proteomes" id="UP000260733">
    <property type="component" value="Unassembled WGS sequence"/>
</dbReference>
<name>A0A3E2VXN3_9FIRM</name>
<evidence type="ECO:0000256" key="8">
    <source>
        <dbReference type="ARBA" id="ARBA00023136"/>
    </source>
</evidence>
<evidence type="ECO:0000256" key="4">
    <source>
        <dbReference type="ARBA" id="ARBA00022475"/>
    </source>
</evidence>
<comment type="subcellular location">
    <subcellularLocation>
        <location evidence="1 9">Cell membrane</location>
        <topology evidence="1 9">Multi-pass membrane protein</topology>
    </subcellularLocation>
</comment>
<dbReference type="PANTHER" id="PTHR32243:SF50">
    <property type="entry name" value="MALTOSE_MALTODEXTRIN TRANSPORT SYSTEM PERMEASE PROTEIN MALG"/>
    <property type="match status" value="1"/>
</dbReference>
<evidence type="ECO:0000256" key="2">
    <source>
        <dbReference type="ARBA" id="ARBA00009047"/>
    </source>
</evidence>
<feature type="transmembrane region" description="Helical" evidence="9">
    <location>
        <begin position="148"/>
        <end position="168"/>
    </location>
</feature>
<evidence type="ECO:0000256" key="1">
    <source>
        <dbReference type="ARBA" id="ARBA00004651"/>
    </source>
</evidence>
<organism evidence="11 12">
    <name type="scientific">Faecalibacterium prausnitzii</name>
    <dbReference type="NCBI Taxonomy" id="853"/>
    <lineage>
        <taxon>Bacteria</taxon>
        <taxon>Bacillati</taxon>
        <taxon>Bacillota</taxon>
        <taxon>Clostridia</taxon>
        <taxon>Eubacteriales</taxon>
        <taxon>Oscillospiraceae</taxon>
        <taxon>Faecalibacterium</taxon>
    </lineage>
</organism>
<accession>A0A3E2VXN3</accession>
<dbReference type="AlphaFoldDB" id="A0A3E2VXN3"/>
<reference evidence="11 12" key="1">
    <citation type="submission" date="2018-08" db="EMBL/GenBank/DDBJ databases">
        <title>A genome reference for cultivated species of the human gut microbiota.</title>
        <authorList>
            <person name="Zou Y."/>
            <person name="Xue W."/>
            <person name="Luo G."/>
        </authorList>
    </citation>
    <scope>NUCLEOTIDE SEQUENCE [LARGE SCALE GENOMIC DNA]</scope>
    <source>
        <strain evidence="11 12">AM37-13AC</strain>
    </source>
</reference>
<evidence type="ECO:0000259" key="10">
    <source>
        <dbReference type="PROSITE" id="PS50928"/>
    </source>
</evidence>
<dbReference type="PANTHER" id="PTHR32243">
    <property type="entry name" value="MALTOSE TRANSPORT SYSTEM PERMEASE-RELATED"/>
    <property type="match status" value="1"/>
</dbReference>
<dbReference type="CDD" id="cd06261">
    <property type="entry name" value="TM_PBP2"/>
    <property type="match status" value="1"/>
</dbReference>
<keyword evidence="6 9" id="KW-0812">Transmembrane</keyword>
<dbReference type="InterPro" id="IPR000515">
    <property type="entry name" value="MetI-like"/>
</dbReference>
<keyword evidence="4" id="KW-1003">Cell membrane</keyword>
<evidence type="ECO:0000256" key="3">
    <source>
        <dbReference type="ARBA" id="ARBA00022448"/>
    </source>
</evidence>
<dbReference type="Pfam" id="PF00528">
    <property type="entry name" value="BPD_transp_1"/>
    <property type="match status" value="1"/>
</dbReference>
<sequence length="284" mass="31463">MTRHQKRMLKQAIQQVGLHILFIVICFVTLIPILYALSVSLNADNSLVSSDFRFIPKNFTLRNYVAVFTEEPVMLWFKNSMTLAVVTVLISLTASIPAAYAFSRMHFKGRKPILKQLVLLYSFPSVLSMFAIYTLLRPLGLINSKVGLILIYTGTMAEFALLNMKGYFDTIPREIEEAAEIDGASGIQLVTRIVLPLARPSILVTAVMILIYVWNEYLFATTFMTGAENYTLAAGLYSLQATEMSGSWPIFAAASLVVSLPILIVFFAVQRHMTSGLTAGGVKG</sequence>
<gene>
    <name evidence="11" type="ORF">DW855_12315</name>
</gene>